<dbReference type="eggNOG" id="arCOG10915">
    <property type="taxonomic scope" value="Archaea"/>
</dbReference>
<dbReference type="OrthoDB" id="148283at2157"/>
<dbReference type="RefSeq" id="WP_014405721.1">
    <property type="nucleotide sequence ID" value="NC_017034.1"/>
</dbReference>
<keyword evidence="1" id="KW-1133">Transmembrane helix</keyword>
<name>H8I7P8_METCZ</name>
<keyword evidence="1" id="KW-0812">Transmembrane</keyword>
<feature type="transmembrane region" description="Helical" evidence="1">
    <location>
        <begin position="75"/>
        <end position="93"/>
    </location>
</feature>
<protein>
    <recommendedName>
        <fullName evidence="4">Peptidase M50B-like protein</fullName>
    </recommendedName>
</protein>
<evidence type="ECO:0000313" key="3">
    <source>
        <dbReference type="Proteomes" id="UP000005233"/>
    </source>
</evidence>
<dbReference type="EMBL" id="CP003243">
    <property type="protein sequence ID" value="AFC99883.1"/>
    <property type="molecule type" value="Genomic_DNA"/>
</dbReference>
<organism evidence="2 3">
    <name type="scientific">Methanocella conradii (strain DSM 24694 / JCM 17849 / CGMCC 1.5162 / HZ254)</name>
    <dbReference type="NCBI Taxonomy" id="1041930"/>
    <lineage>
        <taxon>Archaea</taxon>
        <taxon>Methanobacteriati</taxon>
        <taxon>Methanobacteriota</taxon>
        <taxon>Stenosarchaea group</taxon>
        <taxon>Methanomicrobia</taxon>
        <taxon>Methanocellales</taxon>
        <taxon>Methanocellaceae</taxon>
        <taxon>Methanocella</taxon>
    </lineage>
</organism>
<keyword evidence="1" id="KW-0472">Membrane</keyword>
<keyword evidence="3" id="KW-1185">Reference proteome</keyword>
<evidence type="ECO:0000313" key="2">
    <source>
        <dbReference type="EMBL" id="AFC99883.1"/>
    </source>
</evidence>
<evidence type="ECO:0008006" key="4">
    <source>
        <dbReference type="Google" id="ProtNLM"/>
    </source>
</evidence>
<dbReference type="HOGENOM" id="CLU_1500284_0_0_2"/>
<evidence type="ECO:0000256" key="1">
    <source>
        <dbReference type="SAM" id="Phobius"/>
    </source>
</evidence>
<gene>
    <name evidence="2" type="ordered locus">Mtc_1127</name>
</gene>
<dbReference type="KEGG" id="mez:Mtc_1127"/>
<dbReference type="AlphaFoldDB" id="H8I7P8"/>
<sequence>MLKNANQKHTTLILKAMTFIFILWAANVSYGFLHEAAHAITVKMLGGQVYEIYVNPLGTDAYTVHSSVSGVADTLSLEVAGMAMTTLLAFITLLSDYRPIPIFMAIRTAIYALNYSPGTDIHAIQQAIGAGAILVTALLVALNLACAAIAMTAMIKSAKTPTVKAFSSSLGRVLHQNSS</sequence>
<reference evidence="2 3" key="1">
    <citation type="journal article" date="2012" name="J. Bacteriol.">
        <title>Complete genome sequence of a thermophilic methanogen, Methanocella conradii HZ254, isolated from Chinese rice field soil.</title>
        <authorList>
            <person name="Lu Z."/>
            <person name="Lu Y."/>
        </authorList>
    </citation>
    <scope>NUCLEOTIDE SEQUENCE [LARGE SCALE GENOMIC DNA]</scope>
    <source>
        <strain evidence="3">DSM 24694 / JCM 17849 / CGMCC 1.5162 / HZ254</strain>
    </source>
</reference>
<feature type="transmembrane region" description="Helical" evidence="1">
    <location>
        <begin position="128"/>
        <end position="155"/>
    </location>
</feature>
<proteinExistence type="predicted"/>
<dbReference type="Proteomes" id="UP000005233">
    <property type="component" value="Chromosome"/>
</dbReference>
<dbReference type="GeneID" id="11971254"/>
<feature type="transmembrane region" description="Helical" evidence="1">
    <location>
        <begin position="12"/>
        <end position="33"/>
    </location>
</feature>
<accession>H8I7P8</accession>
<dbReference type="STRING" id="1041930.Mtc_1127"/>